<organism evidence="3 4">
    <name type="scientific">Methylocystis heyeri</name>
    <dbReference type="NCBI Taxonomy" id="391905"/>
    <lineage>
        <taxon>Bacteria</taxon>
        <taxon>Pseudomonadati</taxon>
        <taxon>Pseudomonadota</taxon>
        <taxon>Alphaproteobacteria</taxon>
        <taxon>Hyphomicrobiales</taxon>
        <taxon>Methylocystaceae</taxon>
        <taxon>Methylocystis</taxon>
    </lineage>
</organism>
<accession>A0A6B8K8F6</accession>
<dbReference type="PANTHER" id="PTHR43011:SF1">
    <property type="entry name" value="IRON-SULFUR CLUSTER ASSEMBLY 2 HOMOLOG, MITOCHONDRIAL"/>
    <property type="match status" value="1"/>
</dbReference>
<dbReference type="Proteomes" id="UP000309061">
    <property type="component" value="Chromosome"/>
</dbReference>
<dbReference type="Gene3D" id="2.60.300.12">
    <property type="entry name" value="HesB-like domain"/>
    <property type="match status" value="1"/>
</dbReference>
<reference evidence="3 4" key="1">
    <citation type="submission" date="2019-11" db="EMBL/GenBank/DDBJ databases">
        <title>The genome sequence of Methylocystis heyeri.</title>
        <authorList>
            <person name="Oshkin I.Y."/>
            <person name="Miroshnikov K."/>
            <person name="Dedysh S.N."/>
        </authorList>
    </citation>
    <scope>NUCLEOTIDE SEQUENCE [LARGE SCALE GENOMIC DNA]</scope>
    <source>
        <strain evidence="3 4">H2</strain>
    </source>
</reference>
<dbReference type="PANTHER" id="PTHR43011">
    <property type="entry name" value="IRON-SULFUR CLUSTER ASSEMBLY 2 HOMOLOG, MITOCHONDRIAL"/>
    <property type="match status" value="1"/>
</dbReference>
<dbReference type="InterPro" id="IPR016092">
    <property type="entry name" value="ATAP"/>
</dbReference>
<gene>
    <name evidence="3" type="ORF">H2LOC_000415</name>
</gene>
<sequence length="126" mass="13209">MLVLTRPAIAAIESTMRQNDKLGSGVRIAAEGGCCGGPKFSMWLEKEPLGDDVVIEIREVRVFLDAASMDILRGATVDYSGDVEDPGFKFTLDPSASQQCGCKSQTTESPSCGSASGHSCGSSAMN</sequence>
<dbReference type="RefSeq" id="WP_136494594.1">
    <property type="nucleotide sequence ID" value="NZ_CP046052.1"/>
</dbReference>
<feature type="domain" description="Core" evidence="2">
    <location>
        <begin position="2"/>
        <end position="103"/>
    </location>
</feature>
<dbReference type="Pfam" id="PF01521">
    <property type="entry name" value="Fe-S_biosyn"/>
    <property type="match status" value="1"/>
</dbReference>
<evidence type="ECO:0000313" key="4">
    <source>
        <dbReference type="Proteomes" id="UP000309061"/>
    </source>
</evidence>
<keyword evidence="4" id="KW-1185">Reference proteome</keyword>
<dbReference type="KEGG" id="mhey:H2LOC_000415"/>
<dbReference type="EMBL" id="CP046052">
    <property type="protein sequence ID" value="QGM44286.1"/>
    <property type="molecule type" value="Genomic_DNA"/>
</dbReference>
<dbReference type="NCBIfam" id="TIGR00049">
    <property type="entry name" value="iron-sulfur cluster assembly accessory protein"/>
    <property type="match status" value="1"/>
</dbReference>
<dbReference type="GO" id="GO:0005506">
    <property type="term" value="F:iron ion binding"/>
    <property type="evidence" value="ECO:0007669"/>
    <property type="project" value="TreeGrafter"/>
</dbReference>
<dbReference type="GO" id="GO:0051539">
    <property type="term" value="F:4 iron, 4 sulfur cluster binding"/>
    <property type="evidence" value="ECO:0007669"/>
    <property type="project" value="TreeGrafter"/>
</dbReference>
<feature type="compositionally biased region" description="Low complexity" evidence="1">
    <location>
        <begin position="109"/>
        <end position="126"/>
    </location>
</feature>
<evidence type="ECO:0000259" key="2">
    <source>
        <dbReference type="Pfam" id="PF01521"/>
    </source>
</evidence>
<dbReference type="GO" id="GO:0051537">
    <property type="term" value="F:2 iron, 2 sulfur cluster binding"/>
    <property type="evidence" value="ECO:0007669"/>
    <property type="project" value="TreeGrafter"/>
</dbReference>
<dbReference type="InterPro" id="IPR000361">
    <property type="entry name" value="ATAP_core_dom"/>
</dbReference>
<dbReference type="OrthoDB" id="8452665at2"/>
<dbReference type="GO" id="GO:0016226">
    <property type="term" value="P:iron-sulfur cluster assembly"/>
    <property type="evidence" value="ECO:0007669"/>
    <property type="project" value="InterPro"/>
</dbReference>
<proteinExistence type="predicted"/>
<dbReference type="SUPFAM" id="SSF89360">
    <property type="entry name" value="HesB-like domain"/>
    <property type="match status" value="1"/>
</dbReference>
<name>A0A6B8K8F6_9HYPH</name>
<evidence type="ECO:0000313" key="3">
    <source>
        <dbReference type="EMBL" id="QGM44286.1"/>
    </source>
</evidence>
<protein>
    <submittedName>
        <fullName evidence="3">Iron-sulfur cluster assembly accessory protein</fullName>
    </submittedName>
</protein>
<dbReference type="InterPro" id="IPR035903">
    <property type="entry name" value="HesB-like_dom_sf"/>
</dbReference>
<dbReference type="AlphaFoldDB" id="A0A6B8K8F6"/>
<feature type="region of interest" description="Disordered" evidence="1">
    <location>
        <begin position="103"/>
        <end position="126"/>
    </location>
</feature>
<evidence type="ECO:0000256" key="1">
    <source>
        <dbReference type="SAM" id="MobiDB-lite"/>
    </source>
</evidence>